<accession>A0A3M9NLM8</accession>
<keyword evidence="5" id="KW-1185">Reference proteome</keyword>
<dbReference type="InterPro" id="IPR029052">
    <property type="entry name" value="Metallo-depent_PP-like"/>
</dbReference>
<dbReference type="GO" id="GO:0046872">
    <property type="term" value="F:metal ion binding"/>
    <property type="evidence" value="ECO:0007669"/>
    <property type="project" value="InterPro"/>
</dbReference>
<dbReference type="GO" id="GO:0003993">
    <property type="term" value="F:acid phosphatase activity"/>
    <property type="evidence" value="ECO:0007669"/>
    <property type="project" value="InterPro"/>
</dbReference>
<evidence type="ECO:0000256" key="1">
    <source>
        <dbReference type="ARBA" id="ARBA00022729"/>
    </source>
</evidence>
<dbReference type="SUPFAM" id="SSF49363">
    <property type="entry name" value="Purple acid phosphatase, N-terminal domain"/>
    <property type="match status" value="1"/>
</dbReference>
<dbReference type="Gene3D" id="2.60.40.380">
    <property type="entry name" value="Purple acid phosphatase-like, N-terminal"/>
    <property type="match status" value="1"/>
</dbReference>
<dbReference type="Proteomes" id="UP000267223">
    <property type="component" value="Unassembled WGS sequence"/>
</dbReference>
<dbReference type="PANTHER" id="PTHR22953:SF153">
    <property type="entry name" value="PURPLE ACID PHOSPHATASE"/>
    <property type="match status" value="1"/>
</dbReference>
<dbReference type="OrthoDB" id="9809781at2"/>
<proteinExistence type="predicted"/>
<dbReference type="InterPro" id="IPR039331">
    <property type="entry name" value="PAPs-like"/>
</dbReference>
<evidence type="ECO:0000313" key="4">
    <source>
        <dbReference type="EMBL" id="RNI37888.1"/>
    </source>
</evidence>
<dbReference type="PANTHER" id="PTHR22953">
    <property type="entry name" value="ACID PHOSPHATASE RELATED"/>
    <property type="match status" value="1"/>
</dbReference>
<dbReference type="InterPro" id="IPR015914">
    <property type="entry name" value="PAPs_N"/>
</dbReference>
<feature type="domain" description="Calcineurin-like phosphoesterase" evidence="2">
    <location>
        <begin position="340"/>
        <end position="518"/>
    </location>
</feature>
<keyword evidence="1" id="KW-0732">Signal</keyword>
<evidence type="ECO:0000259" key="3">
    <source>
        <dbReference type="Pfam" id="PF16656"/>
    </source>
</evidence>
<organism evidence="4 5">
    <name type="scientific">Hanamia caeni</name>
    <dbReference type="NCBI Taxonomy" id="2294116"/>
    <lineage>
        <taxon>Bacteria</taxon>
        <taxon>Pseudomonadati</taxon>
        <taxon>Bacteroidota</taxon>
        <taxon>Chitinophagia</taxon>
        <taxon>Chitinophagales</taxon>
        <taxon>Chitinophagaceae</taxon>
        <taxon>Hanamia</taxon>
    </lineage>
</organism>
<reference evidence="4 5" key="1">
    <citation type="submission" date="2018-11" db="EMBL/GenBank/DDBJ databases">
        <title>Draft genome sequence of Ferruginibacter sp. BO-59.</title>
        <authorList>
            <person name="Im W.T."/>
        </authorList>
    </citation>
    <scope>NUCLEOTIDE SEQUENCE [LARGE SCALE GENOMIC DNA]</scope>
    <source>
        <strain evidence="4 5">BO-59</strain>
    </source>
</reference>
<dbReference type="InterPro" id="IPR003961">
    <property type="entry name" value="FN3_dom"/>
</dbReference>
<comment type="caution">
    <text evidence="4">The sequence shown here is derived from an EMBL/GenBank/DDBJ whole genome shotgun (WGS) entry which is preliminary data.</text>
</comment>
<sequence length="597" mass="68797">MKSQTDIKNIPASIAMIFLFVITGINSCTVKTTASESVKDVMDRTVTHLYQTMSEQQLDSLTNDQALALFNENDKEILATRYWMFDVNVPVIVSIMRSEEQKIIPFWLIPSGFVKTDKTMSNEQITYEVWQKKFEAGHVGLGINGFEDYMLHYFVSVAPVNKNDPLQLTNFFPENQYVGTLSDSAFTYHDWTELVLRNVPEDMKGQKLLTTIRGRGTESHLVGAFRKTSFPSSPNPDQVMLTWSADPATTIDIQWRTDTTVQSGKINFREKGTETIQTVAAEKYRMEDRNLMNDRYIYRFTAHLANLKPGTTYEYQIVPATTWSEEYSFSTPANDDSFSFIWTGDTHHSPSIEKLFNQANKSHPEAAFYSIAGDMVSEGLHRDHWDDLFHFTRKIISRKPLMTVLGNHDTRQGLGAKMYRDLFSYPKNAPAGVHPEHTYSFRYKNALFLMIESTAPIDTQKTWIEEQLKTTDATWKFAMFHFAPYNWEESYPDIQAAWIPLFDKYHVDMVMNGHIHYYMRTKPMKAGKVVSSYRQGTVYVESVGIPTKPEKRREEPYTVVRNFNGDLYQYVKIEGNKLSFSAINSDNKVIDSFAIQK</sequence>
<protein>
    <submittedName>
        <fullName evidence="4">Metallophosphoesterase family protein</fullName>
    </submittedName>
</protein>
<dbReference type="SUPFAM" id="SSF56300">
    <property type="entry name" value="Metallo-dependent phosphatases"/>
    <property type="match status" value="1"/>
</dbReference>
<dbReference type="Pfam" id="PF00149">
    <property type="entry name" value="Metallophos"/>
    <property type="match status" value="1"/>
</dbReference>
<dbReference type="RefSeq" id="WP_123119877.1">
    <property type="nucleotide sequence ID" value="NZ_RJJR01000004.1"/>
</dbReference>
<evidence type="ECO:0000313" key="5">
    <source>
        <dbReference type="Proteomes" id="UP000267223"/>
    </source>
</evidence>
<gene>
    <name evidence="4" type="ORF">EFY79_06500</name>
</gene>
<dbReference type="InterPro" id="IPR008963">
    <property type="entry name" value="Purple_acid_Pase-like_N"/>
</dbReference>
<dbReference type="EMBL" id="RJJR01000004">
    <property type="protein sequence ID" value="RNI37888.1"/>
    <property type="molecule type" value="Genomic_DNA"/>
</dbReference>
<dbReference type="Gene3D" id="3.60.21.10">
    <property type="match status" value="1"/>
</dbReference>
<dbReference type="InterPro" id="IPR004843">
    <property type="entry name" value="Calcineurin-like_PHP"/>
</dbReference>
<feature type="domain" description="Purple acid phosphatase N-terminal" evidence="3">
    <location>
        <begin position="236"/>
        <end position="331"/>
    </location>
</feature>
<dbReference type="Pfam" id="PF16656">
    <property type="entry name" value="Pur_ac_phosph_N"/>
    <property type="match status" value="1"/>
</dbReference>
<dbReference type="AlphaFoldDB" id="A0A3M9NLM8"/>
<name>A0A3M9NLM8_9BACT</name>
<dbReference type="CDD" id="cd00063">
    <property type="entry name" value="FN3"/>
    <property type="match status" value="1"/>
</dbReference>
<evidence type="ECO:0000259" key="2">
    <source>
        <dbReference type="Pfam" id="PF00149"/>
    </source>
</evidence>